<feature type="chain" id="PRO_5007861006" description="glucan endo-1,6-beta-glucosidase" evidence="18">
    <location>
        <begin position="18"/>
        <end position="479"/>
    </location>
</feature>
<dbReference type="AlphaFoldDB" id="A0A165KKZ0"/>
<evidence type="ECO:0000256" key="8">
    <source>
        <dbReference type="ARBA" id="ARBA00023295"/>
    </source>
</evidence>
<gene>
    <name evidence="20" type="ORF">EXIGLDRAFT_733181</name>
</gene>
<keyword evidence="7" id="KW-0119">Carbohydrate metabolism</keyword>
<protein>
    <recommendedName>
        <fullName evidence="12">glucan endo-1,6-beta-glucosidase</fullName>
        <ecNumber evidence="12">3.2.1.75</ecNumber>
    </recommendedName>
    <alternativeName>
        <fullName evidence="14">Beta-1,6-glucanase B</fullName>
    </alternativeName>
    <alternativeName>
        <fullName evidence="13">Endo-1,6-beta-D-glucanase B</fullName>
    </alternativeName>
    <alternativeName>
        <fullName evidence="15">Endo-1,6-beta-glucanase B</fullName>
    </alternativeName>
</protein>
<evidence type="ECO:0000256" key="7">
    <source>
        <dbReference type="ARBA" id="ARBA00023277"/>
    </source>
</evidence>
<proteinExistence type="inferred from homology"/>
<comment type="function">
    <text evidence="11">Beta-glucanases participate in the metabolism of beta-glucan, the main structural component of the cell wall. Acts on lutean, pustulan and 1,6-oligo-beta-D-glucosides.</text>
</comment>
<keyword evidence="9" id="KW-0624">Polysaccharide degradation</keyword>
<evidence type="ECO:0000256" key="4">
    <source>
        <dbReference type="ARBA" id="ARBA00022729"/>
    </source>
</evidence>
<feature type="compositionally biased region" description="Low complexity" evidence="17">
    <location>
        <begin position="51"/>
        <end position="79"/>
    </location>
</feature>
<comment type="similarity">
    <text evidence="2 16">Belongs to the glycosyl hydrolase 5 (cellulase A) family.</text>
</comment>
<dbReference type="GO" id="GO:0004338">
    <property type="term" value="F:glucan exo-1,3-beta-glucosidase activity"/>
    <property type="evidence" value="ECO:0007669"/>
    <property type="project" value="TreeGrafter"/>
</dbReference>
<keyword evidence="6" id="KW-0325">Glycoprotein</keyword>
<keyword evidence="5 16" id="KW-0378">Hydrolase</keyword>
<organism evidence="20 21">
    <name type="scientific">Exidia glandulosa HHB12029</name>
    <dbReference type="NCBI Taxonomy" id="1314781"/>
    <lineage>
        <taxon>Eukaryota</taxon>
        <taxon>Fungi</taxon>
        <taxon>Dikarya</taxon>
        <taxon>Basidiomycota</taxon>
        <taxon>Agaricomycotina</taxon>
        <taxon>Agaricomycetes</taxon>
        <taxon>Auriculariales</taxon>
        <taxon>Exidiaceae</taxon>
        <taxon>Exidia</taxon>
    </lineage>
</organism>
<evidence type="ECO:0000259" key="19">
    <source>
        <dbReference type="Pfam" id="PF00150"/>
    </source>
</evidence>
<evidence type="ECO:0000256" key="1">
    <source>
        <dbReference type="ARBA" id="ARBA00004613"/>
    </source>
</evidence>
<accession>A0A165KKZ0</accession>
<evidence type="ECO:0000256" key="18">
    <source>
        <dbReference type="SAM" id="SignalP"/>
    </source>
</evidence>
<evidence type="ECO:0000256" key="14">
    <source>
        <dbReference type="ARBA" id="ARBA00042025"/>
    </source>
</evidence>
<evidence type="ECO:0000256" key="2">
    <source>
        <dbReference type="ARBA" id="ARBA00005641"/>
    </source>
</evidence>
<evidence type="ECO:0000313" key="20">
    <source>
        <dbReference type="EMBL" id="KZV96513.1"/>
    </source>
</evidence>
<dbReference type="Proteomes" id="UP000077266">
    <property type="component" value="Unassembled WGS sequence"/>
</dbReference>
<keyword evidence="4 18" id="KW-0732">Signal</keyword>
<evidence type="ECO:0000256" key="10">
    <source>
        <dbReference type="ARBA" id="ARBA00036633"/>
    </source>
</evidence>
<comment type="catalytic activity">
    <reaction evidence="10">
        <text>Random hydrolysis of (1-&gt;6)-linkages in (1-&gt;6)-beta-D-glucans.</text>
        <dbReference type="EC" id="3.2.1.75"/>
    </reaction>
</comment>
<dbReference type="InterPro" id="IPR001547">
    <property type="entry name" value="Glyco_hydro_5"/>
</dbReference>
<evidence type="ECO:0000256" key="13">
    <source>
        <dbReference type="ARBA" id="ARBA00041472"/>
    </source>
</evidence>
<dbReference type="InParanoid" id="A0A165KKZ0"/>
<evidence type="ECO:0000256" key="17">
    <source>
        <dbReference type="SAM" id="MobiDB-lite"/>
    </source>
</evidence>
<evidence type="ECO:0000256" key="12">
    <source>
        <dbReference type="ARBA" id="ARBA00038935"/>
    </source>
</evidence>
<dbReference type="GO" id="GO:0009986">
    <property type="term" value="C:cell surface"/>
    <property type="evidence" value="ECO:0007669"/>
    <property type="project" value="TreeGrafter"/>
</dbReference>
<dbReference type="InterPro" id="IPR017853">
    <property type="entry name" value="GH"/>
</dbReference>
<feature type="region of interest" description="Disordered" evidence="17">
    <location>
        <begin position="47"/>
        <end position="87"/>
    </location>
</feature>
<dbReference type="Pfam" id="PF00150">
    <property type="entry name" value="Cellulase"/>
    <property type="match status" value="1"/>
</dbReference>
<name>A0A165KKZ0_EXIGL</name>
<evidence type="ECO:0000256" key="3">
    <source>
        <dbReference type="ARBA" id="ARBA00022525"/>
    </source>
</evidence>
<dbReference type="GO" id="GO:0009251">
    <property type="term" value="P:glucan catabolic process"/>
    <property type="evidence" value="ECO:0007669"/>
    <property type="project" value="TreeGrafter"/>
</dbReference>
<dbReference type="InterPro" id="IPR050386">
    <property type="entry name" value="Glycosyl_hydrolase_5"/>
</dbReference>
<keyword evidence="21" id="KW-1185">Reference proteome</keyword>
<sequence>MLFLSYLAIVLPALAMAKPMKPFRLDQRGIRDMRGLKQLRNGTFVHKRACTPKPSSTPTSTPTSTSTTPTSTPTTPTSSANENHQLPAEGIRGVNVGSWFLIEPYMMEGEWQEMGGELCGNCMECANTEFDLVKKLGQEQADQVFAKHWETFITKDDVDLMVKYNLNSVRIPIGFWIIEETVNRDNEYYPKGGLDHLRKACKWFNDAGITVLLDLHAAPGGSTRTNSFAGRCVDPPQFWGNEDNVSRHLKASAELTRLIHSEPENFGSVWGLEALNEPPQNGDETPGYMDFMTGFVKAVRDVETELNVSKDNAISTVFMDISWQWQNNAGNPAFAANGGSAYDAHTYYNWGGAGGPLGDSGNDINTHIWFTCQGDGGKIESDKQQFNTPSFRGEWWLLGKDTGILSNDDKENIKRFGDAQKMGYSPEGGKGGFGYYFWSWKMTNGDDGGWNHMRSYKDAVAQGYMHEDAAQYFYPDVCK</sequence>
<evidence type="ECO:0000256" key="16">
    <source>
        <dbReference type="RuleBase" id="RU361153"/>
    </source>
</evidence>
<evidence type="ECO:0000313" key="21">
    <source>
        <dbReference type="Proteomes" id="UP000077266"/>
    </source>
</evidence>
<dbReference type="STRING" id="1314781.A0A165KKZ0"/>
<dbReference type="PANTHER" id="PTHR31297">
    <property type="entry name" value="GLUCAN ENDO-1,6-BETA-GLUCOSIDASE B"/>
    <property type="match status" value="1"/>
</dbReference>
<reference evidence="20 21" key="1">
    <citation type="journal article" date="2016" name="Mol. Biol. Evol.">
        <title>Comparative Genomics of Early-Diverging Mushroom-Forming Fungi Provides Insights into the Origins of Lignocellulose Decay Capabilities.</title>
        <authorList>
            <person name="Nagy L.G."/>
            <person name="Riley R."/>
            <person name="Tritt A."/>
            <person name="Adam C."/>
            <person name="Daum C."/>
            <person name="Floudas D."/>
            <person name="Sun H."/>
            <person name="Yadav J.S."/>
            <person name="Pangilinan J."/>
            <person name="Larsson K.H."/>
            <person name="Matsuura K."/>
            <person name="Barry K."/>
            <person name="Labutti K."/>
            <person name="Kuo R."/>
            <person name="Ohm R.A."/>
            <person name="Bhattacharya S.S."/>
            <person name="Shirouzu T."/>
            <person name="Yoshinaga Y."/>
            <person name="Martin F.M."/>
            <person name="Grigoriev I.V."/>
            <person name="Hibbett D.S."/>
        </authorList>
    </citation>
    <scope>NUCLEOTIDE SEQUENCE [LARGE SCALE GENOMIC DNA]</scope>
    <source>
        <strain evidence="20 21">HHB12029</strain>
    </source>
</reference>
<dbReference type="SUPFAM" id="SSF51445">
    <property type="entry name" value="(Trans)glycosidases"/>
    <property type="match status" value="1"/>
</dbReference>
<evidence type="ECO:0000256" key="15">
    <source>
        <dbReference type="ARBA" id="ARBA00043257"/>
    </source>
</evidence>
<evidence type="ECO:0000256" key="5">
    <source>
        <dbReference type="ARBA" id="ARBA00022801"/>
    </source>
</evidence>
<dbReference type="EMBL" id="KV425942">
    <property type="protein sequence ID" value="KZV96513.1"/>
    <property type="molecule type" value="Genomic_DNA"/>
</dbReference>
<feature type="signal peptide" evidence="18">
    <location>
        <begin position="1"/>
        <end position="17"/>
    </location>
</feature>
<dbReference type="GO" id="GO:0005576">
    <property type="term" value="C:extracellular region"/>
    <property type="evidence" value="ECO:0007669"/>
    <property type="project" value="UniProtKB-SubCell"/>
</dbReference>
<evidence type="ECO:0000256" key="9">
    <source>
        <dbReference type="ARBA" id="ARBA00023326"/>
    </source>
</evidence>
<dbReference type="EC" id="3.2.1.75" evidence="12"/>
<dbReference type="PANTHER" id="PTHR31297:SF39">
    <property type="entry name" value="GLUCAN ENDO-1,6-BETA-GLUCOSIDASE B"/>
    <property type="match status" value="1"/>
</dbReference>
<keyword evidence="3" id="KW-0964">Secreted</keyword>
<dbReference type="Gene3D" id="3.20.20.80">
    <property type="entry name" value="Glycosidases"/>
    <property type="match status" value="1"/>
</dbReference>
<feature type="domain" description="Glycoside hydrolase family 5" evidence="19">
    <location>
        <begin position="146"/>
        <end position="354"/>
    </location>
</feature>
<dbReference type="OrthoDB" id="1887033at2759"/>
<comment type="subcellular location">
    <subcellularLocation>
        <location evidence="1">Secreted</location>
    </subcellularLocation>
</comment>
<keyword evidence="8 16" id="KW-0326">Glycosidase</keyword>
<evidence type="ECO:0000256" key="6">
    <source>
        <dbReference type="ARBA" id="ARBA00023180"/>
    </source>
</evidence>
<evidence type="ECO:0000256" key="11">
    <source>
        <dbReference type="ARBA" id="ARBA00037628"/>
    </source>
</evidence>
<dbReference type="GO" id="GO:0046557">
    <property type="term" value="F:glucan endo-1,6-beta-glucosidase activity"/>
    <property type="evidence" value="ECO:0007669"/>
    <property type="project" value="UniProtKB-EC"/>
</dbReference>